<dbReference type="InterPro" id="IPR036291">
    <property type="entry name" value="NAD(P)-bd_dom_sf"/>
</dbReference>
<name>A0ABR1J702_9AGAR</name>
<proteinExistence type="inferred from homology"/>
<evidence type="ECO:0000313" key="3">
    <source>
        <dbReference type="Proteomes" id="UP001498398"/>
    </source>
</evidence>
<sequence length="262" mass="27819">MTSTDKSTRIALVTGAGQGIGRAIALRLAKDGLHVAINDLPSSQDKLSALSVEIQATGRECSIHFADVSNEDQVKGMIEEVVEKYGGLDVMVANAGTMVIAPFFEHTTEQWDRIFAINVRGTFLCYKYAGVQMVKQGRGGRIIGASSISGKAGAQALNTSAYISTKFAIRGITQAAAGELGKHSITVNAYAPGVIDSDMSRNYAEKYAQAKDIPLEDYFKAVHQVTPLGHEGVPEDVAGLVSYLASEDARFVTGQSVSVISS</sequence>
<dbReference type="Proteomes" id="UP001498398">
    <property type="component" value="Unassembled WGS sequence"/>
</dbReference>
<protein>
    <recommendedName>
        <fullName evidence="4">NAD(P)-binding protein</fullName>
    </recommendedName>
</protein>
<accession>A0ABR1J702</accession>
<dbReference type="PANTHER" id="PTHR42760:SF121">
    <property type="entry name" value="3-OXOACYL-(ACYL-CARRIER-PROTEIN) REDUCTASE"/>
    <property type="match status" value="1"/>
</dbReference>
<evidence type="ECO:0000256" key="1">
    <source>
        <dbReference type="ARBA" id="ARBA00006484"/>
    </source>
</evidence>
<dbReference type="SUPFAM" id="SSF51735">
    <property type="entry name" value="NAD(P)-binding Rossmann-fold domains"/>
    <property type="match status" value="1"/>
</dbReference>
<dbReference type="Pfam" id="PF13561">
    <property type="entry name" value="adh_short_C2"/>
    <property type="match status" value="1"/>
</dbReference>
<dbReference type="InterPro" id="IPR002347">
    <property type="entry name" value="SDR_fam"/>
</dbReference>
<dbReference type="PRINTS" id="PR00080">
    <property type="entry name" value="SDRFAMILY"/>
</dbReference>
<reference evidence="2 3" key="1">
    <citation type="submission" date="2024-01" db="EMBL/GenBank/DDBJ databases">
        <title>A draft genome for the cacao thread blight pathogen Marasmiellus scandens.</title>
        <authorList>
            <person name="Baruah I.K."/>
            <person name="Leung J."/>
            <person name="Bukari Y."/>
            <person name="Amoako-Attah I."/>
            <person name="Meinhardt L.W."/>
            <person name="Bailey B.A."/>
            <person name="Cohen S.P."/>
        </authorList>
    </citation>
    <scope>NUCLEOTIDE SEQUENCE [LARGE SCALE GENOMIC DNA]</scope>
    <source>
        <strain evidence="2 3">GH-19</strain>
    </source>
</reference>
<dbReference type="PANTHER" id="PTHR42760">
    <property type="entry name" value="SHORT-CHAIN DEHYDROGENASES/REDUCTASES FAMILY MEMBER"/>
    <property type="match status" value="1"/>
</dbReference>
<organism evidence="2 3">
    <name type="scientific">Marasmiellus scandens</name>
    <dbReference type="NCBI Taxonomy" id="2682957"/>
    <lineage>
        <taxon>Eukaryota</taxon>
        <taxon>Fungi</taxon>
        <taxon>Dikarya</taxon>
        <taxon>Basidiomycota</taxon>
        <taxon>Agaricomycotina</taxon>
        <taxon>Agaricomycetes</taxon>
        <taxon>Agaricomycetidae</taxon>
        <taxon>Agaricales</taxon>
        <taxon>Marasmiineae</taxon>
        <taxon>Omphalotaceae</taxon>
        <taxon>Marasmiellus</taxon>
    </lineage>
</organism>
<evidence type="ECO:0008006" key="4">
    <source>
        <dbReference type="Google" id="ProtNLM"/>
    </source>
</evidence>
<comment type="caution">
    <text evidence="2">The sequence shown here is derived from an EMBL/GenBank/DDBJ whole genome shotgun (WGS) entry which is preliminary data.</text>
</comment>
<keyword evidence="3" id="KW-1185">Reference proteome</keyword>
<comment type="similarity">
    <text evidence="1">Belongs to the short-chain dehydrogenases/reductases (SDR) family.</text>
</comment>
<dbReference type="PRINTS" id="PR00081">
    <property type="entry name" value="GDHRDH"/>
</dbReference>
<dbReference type="EMBL" id="JBANRG010000034">
    <property type="protein sequence ID" value="KAK7450123.1"/>
    <property type="molecule type" value="Genomic_DNA"/>
</dbReference>
<dbReference type="Gene3D" id="3.40.50.720">
    <property type="entry name" value="NAD(P)-binding Rossmann-like Domain"/>
    <property type="match status" value="1"/>
</dbReference>
<evidence type="ECO:0000313" key="2">
    <source>
        <dbReference type="EMBL" id="KAK7450123.1"/>
    </source>
</evidence>
<gene>
    <name evidence="2" type="ORF">VKT23_013005</name>
</gene>